<dbReference type="PANTHER" id="PTHR43673:SF2">
    <property type="entry name" value="NITROREDUCTASE"/>
    <property type="match status" value="1"/>
</dbReference>
<evidence type="ECO:0000256" key="5">
    <source>
        <dbReference type="ARBA" id="ARBA00023002"/>
    </source>
</evidence>
<keyword evidence="3" id="KW-0285">Flavoprotein</keyword>
<dbReference type="Pfam" id="PF00881">
    <property type="entry name" value="Nitroreductase"/>
    <property type="match status" value="1"/>
</dbReference>
<proteinExistence type="inferred from homology"/>
<evidence type="ECO:0000256" key="4">
    <source>
        <dbReference type="ARBA" id="ARBA00022643"/>
    </source>
</evidence>
<dbReference type="OrthoDB" id="9783470at2"/>
<dbReference type="GO" id="GO:0016491">
    <property type="term" value="F:oxidoreductase activity"/>
    <property type="evidence" value="ECO:0007669"/>
    <property type="project" value="UniProtKB-KW"/>
</dbReference>
<comment type="cofactor">
    <cofactor evidence="1">
        <name>FMN</name>
        <dbReference type="ChEBI" id="CHEBI:58210"/>
    </cofactor>
</comment>
<evidence type="ECO:0000256" key="3">
    <source>
        <dbReference type="ARBA" id="ARBA00022630"/>
    </source>
</evidence>
<keyword evidence="5" id="KW-0560">Oxidoreductase</keyword>
<name>A0A0R1Q3K7_9LACO</name>
<evidence type="ECO:0000259" key="6">
    <source>
        <dbReference type="Pfam" id="PF00881"/>
    </source>
</evidence>
<comment type="similarity">
    <text evidence="2">Belongs to the nitroreductase family.</text>
</comment>
<gene>
    <name evidence="7" type="ORF">FD01_GL002667</name>
</gene>
<sequence length="172" mass="18561">MELSEVLSLRHAQRAYTGEKISRDQLEAILQAGELAPVALGKFENYHLTVIEDPEILNSIESATATLFHRHGGKMLYGAPTFVLVSAQGEQNADFSSAAIIAHNLALKAVDEGVGFCYIWGAVAAINQTPSVIAKLQLPDGFKPVCGVTLGQIETPYAEKDTDPKRIGITRL</sequence>
<evidence type="ECO:0000256" key="2">
    <source>
        <dbReference type="ARBA" id="ARBA00007118"/>
    </source>
</evidence>
<evidence type="ECO:0000313" key="7">
    <source>
        <dbReference type="EMBL" id="KRL39197.1"/>
    </source>
</evidence>
<dbReference type="PATRIC" id="fig|1423769.4.peg.2875"/>
<dbReference type="Proteomes" id="UP000051790">
    <property type="component" value="Unassembled WGS sequence"/>
</dbReference>
<protein>
    <submittedName>
        <fullName evidence="7">Nitroreductase family protein</fullName>
    </submittedName>
</protein>
<dbReference type="SUPFAM" id="SSF55469">
    <property type="entry name" value="FMN-dependent nitroreductase-like"/>
    <property type="match status" value="1"/>
</dbReference>
<accession>A0A0R1Q3K7</accession>
<reference evidence="7 8" key="1">
    <citation type="journal article" date="2015" name="Genome Announc.">
        <title>Expanding the biotechnology potential of lactobacilli through comparative genomics of 213 strains and associated genera.</title>
        <authorList>
            <person name="Sun Z."/>
            <person name="Harris H.M."/>
            <person name="McCann A."/>
            <person name="Guo C."/>
            <person name="Argimon S."/>
            <person name="Zhang W."/>
            <person name="Yang X."/>
            <person name="Jeffery I.B."/>
            <person name="Cooney J.C."/>
            <person name="Kagawa T.F."/>
            <person name="Liu W."/>
            <person name="Song Y."/>
            <person name="Salvetti E."/>
            <person name="Wrobel A."/>
            <person name="Rasinkangas P."/>
            <person name="Parkhill J."/>
            <person name="Rea M.C."/>
            <person name="O'Sullivan O."/>
            <person name="Ritari J."/>
            <person name="Douillard F.P."/>
            <person name="Paul Ross R."/>
            <person name="Yang R."/>
            <person name="Briner A.E."/>
            <person name="Felis G.E."/>
            <person name="de Vos W.M."/>
            <person name="Barrangou R."/>
            <person name="Klaenhammer T.R."/>
            <person name="Caufield P.W."/>
            <person name="Cui Y."/>
            <person name="Zhang H."/>
            <person name="O'Toole P.W."/>
        </authorList>
    </citation>
    <scope>NUCLEOTIDE SEQUENCE [LARGE SCALE GENOMIC DNA]</scope>
    <source>
        <strain evidence="7 8">DSM 13343</strain>
    </source>
</reference>
<dbReference type="EMBL" id="AZEU01000304">
    <property type="protein sequence ID" value="KRL39197.1"/>
    <property type="molecule type" value="Genomic_DNA"/>
</dbReference>
<evidence type="ECO:0000313" key="8">
    <source>
        <dbReference type="Proteomes" id="UP000051790"/>
    </source>
</evidence>
<dbReference type="Gene3D" id="3.40.109.10">
    <property type="entry name" value="NADH Oxidase"/>
    <property type="match status" value="1"/>
</dbReference>
<dbReference type="PANTHER" id="PTHR43673">
    <property type="entry name" value="NAD(P)H NITROREDUCTASE YDGI-RELATED"/>
    <property type="match status" value="1"/>
</dbReference>
<dbReference type="InterPro" id="IPR000415">
    <property type="entry name" value="Nitroreductase-like"/>
</dbReference>
<dbReference type="RefSeq" id="WP_056965056.1">
    <property type="nucleotide sequence ID" value="NZ_AZEU01000304.1"/>
</dbReference>
<organism evidence="7 8">
    <name type="scientific">Lacticaseibacillus manihotivorans DSM 13343 = JCM 12514</name>
    <dbReference type="NCBI Taxonomy" id="1423769"/>
    <lineage>
        <taxon>Bacteria</taxon>
        <taxon>Bacillati</taxon>
        <taxon>Bacillota</taxon>
        <taxon>Bacilli</taxon>
        <taxon>Lactobacillales</taxon>
        <taxon>Lactobacillaceae</taxon>
        <taxon>Lacticaseibacillus</taxon>
    </lineage>
</organism>
<dbReference type="AlphaFoldDB" id="A0A0R1Q3K7"/>
<evidence type="ECO:0000256" key="1">
    <source>
        <dbReference type="ARBA" id="ARBA00001917"/>
    </source>
</evidence>
<keyword evidence="8" id="KW-1185">Reference proteome</keyword>
<keyword evidence="4" id="KW-0288">FMN</keyword>
<comment type="caution">
    <text evidence="7">The sequence shown here is derived from an EMBL/GenBank/DDBJ whole genome shotgun (WGS) entry which is preliminary data.</text>
</comment>
<feature type="domain" description="Nitroreductase" evidence="6">
    <location>
        <begin position="10"/>
        <end position="151"/>
    </location>
</feature>
<dbReference type="InterPro" id="IPR029479">
    <property type="entry name" value="Nitroreductase"/>
</dbReference>